<dbReference type="Gene3D" id="3.30.460.10">
    <property type="entry name" value="Beta Polymerase, domain 2"/>
    <property type="match status" value="1"/>
</dbReference>
<dbReference type="GO" id="GO:0017148">
    <property type="term" value="P:negative regulation of translation"/>
    <property type="evidence" value="ECO:0007669"/>
    <property type="project" value="UniProtKB-UniRule"/>
</dbReference>
<accession>A0A285NZK4</accession>
<dbReference type="SUPFAM" id="SSF81301">
    <property type="entry name" value="Nucleotidyltransferase"/>
    <property type="match status" value="1"/>
</dbReference>
<evidence type="ECO:0000256" key="2">
    <source>
        <dbReference type="HAMAP-Rule" id="MF_01477"/>
    </source>
</evidence>
<dbReference type="GO" id="GO:0090071">
    <property type="term" value="P:negative regulation of ribosome biogenesis"/>
    <property type="evidence" value="ECO:0007669"/>
    <property type="project" value="UniProtKB-UniRule"/>
</dbReference>
<dbReference type="PANTHER" id="PTHR21043:SF0">
    <property type="entry name" value="MITOCHONDRIAL ASSEMBLY OF RIBOSOMAL LARGE SUBUNIT PROTEIN 1"/>
    <property type="match status" value="1"/>
</dbReference>
<comment type="function">
    <text evidence="2">Functions as a ribosomal silencing factor. Interacts with ribosomal protein uL14 (rplN), blocking formation of intersubunit bridge B8. Prevents association of the 30S and 50S ribosomal subunits and the formation of functional ribosomes, thus repressing translation.</text>
</comment>
<keyword evidence="4" id="KW-1185">Reference proteome</keyword>
<dbReference type="Pfam" id="PF02410">
    <property type="entry name" value="RsfS"/>
    <property type="match status" value="1"/>
</dbReference>
<dbReference type="AlphaFoldDB" id="A0A285NZK4"/>
<evidence type="ECO:0000313" key="3">
    <source>
        <dbReference type="EMBL" id="SNZ13061.1"/>
    </source>
</evidence>
<dbReference type="HAMAP" id="MF_01477">
    <property type="entry name" value="Iojap_RsfS"/>
    <property type="match status" value="1"/>
</dbReference>
<dbReference type="GO" id="GO:0042256">
    <property type="term" value="P:cytosolic ribosome assembly"/>
    <property type="evidence" value="ECO:0007669"/>
    <property type="project" value="UniProtKB-UniRule"/>
</dbReference>
<name>A0A285NZK4_9AQUI</name>
<evidence type="ECO:0000256" key="1">
    <source>
        <dbReference type="ARBA" id="ARBA00010574"/>
    </source>
</evidence>
<keyword evidence="2" id="KW-0678">Repressor</keyword>
<dbReference type="InterPro" id="IPR004394">
    <property type="entry name" value="Iojap/RsfS/C7orf30"/>
</dbReference>
<reference evidence="4" key="1">
    <citation type="submission" date="2017-09" db="EMBL/GenBank/DDBJ databases">
        <authorList>
            <person name="Varghese N."/>
            <person name="Submissions S."/>
        </authorList>
    </citation>
    <scope>NUCLEOTIDE SEQUENCE [LARGE SCALE GENOMIC DNA]</scope>
    <source>
        <strain evidence="4">DSM 2913</strain>
    </source>
</reference>
<organism evidence="3 4">
    <name type="scientific">Hydrogenobacter hydrogenophilus</name>
    <dbReference type="NCBI Taxonomy" id="35835"/>
    <lineage>
        <taxon>Bacteria</taxon>
        <taxon>Pseudomonadati</taxon>
        <taxon>Aquificota</taxon>
        <taxon>Aquificia</taxon>
        <taxon>Aquificales</taxon>
        <taxon>Aquificaceae</taxon>
        <taxon>Hydrogenobacter</taxon>
    </lineage>
</organism>
<dbReference type="GO" id="GO:0043023">
    <property type="term" value="F:ribosomal large subunit binding"/>
    <property type="evidence" value="ECO:0007669"/>
    <property type="project" value="TreeGrafter"/>
</dbReference>
<dbReference type="PANTHER" id="PTHR21043">
    <property type="entry name" value="IOJAP SUPERFAMILY ORTHOLOG"/>
    <property type="match status" value="1"/>
</dbReference>
<comment type="subunit">
    <text evidence="2">Interacts with ribosomal protein uL14 (rplN).</text>
</comment>
<dbReference type="RefSeq" id="WP_096600979.1">
    <property type="nucleotide sequence ID" value="NZ_OBEN01000002.1"/>
</dbReference>
<keyword evidence="2" id="KW-0810">Translation regulation</keyword>
<dbReference type="EMBL" id="OBEN01000002">
    <property type="protein sequence ID" value="SNZ13061.1"/>
    <property type="molecule type" value="Genomic_DNA"/>
</dbReference>
<sequence>MTEKLKLIKELLENKKGEDIVVLDVSEFTNIADYFVIATANSSVHAKALADYLTQELKKHGIEPDHIEGLENAHWILIDYLDTIVHIFQKEWREYYDLEWLYGGARRVEV</sequence>
<gene>
    <name evidence="2" type="primary">rsfS</name>
    <name evidence="3" type="ORF">SAMN06265353_0605</name>
</gene>
<evidence type="ECO:0000313" key="4">
    <source>
        <dbReference type="Proteomes" id="UP000218627"/>
    </source>
</evidence>
<dbReference type="InterPro" id="IPR043519">
    <property type="entry name" value="NT_sf"/>
</dbReference>
<dbReference type="Proteomes" id="UP000218627">
    <property type="component" value="Unassembled WGS sequence"/>
</dbReference>
<keyword evidence="2" id="KW-0963">Cytoplasm</keyword>
<dbReference type="OrthoDB" id="9793681at2"/>
<protein>
    <recommendedName>
        <fullName evidence="2">Ribosomal silencing factor RsfS</fullName>
    </recommendedName>
</protein>
<dbReference type="GO" id="GO:0005737">
    <property type="term" value="C:cytoplasm"/>
    <property type="evidence" value="ECO:0007669"/>
    <property type="project" value="UniProtKB-SubCell"/>
</dbReference>
<comment type="subcellular location">
    <subcellularLocation>
        <location evidence="2">Cytoplasm</location>
    </subcellularLocation>
</comment>
<dbReference type="NCBIfam" id="TIGR00090">
    <property type="entry name" value="rsfS_iojap_ybeB"/>
    <property type="match status" value="1"/>
</dbReference>
<proteinExistence type="inferred from homology"/>
<comment type="similarity">
    <text evidence="1 2">Belongs to the Iojap/RsfS family.</text>
</comment>